<dbReference type="EMBL" id="JBJKFK010000470">
    <property type="protein sequence ID" value="KAL3316874.1"/>
    <property type="molecule type" value="Genomic_DNA"/>
</dbReference>
<dbReference type="AlphaFoldDB" id="A0ABD2QBH6"/>
<reference evidence="1 2" key="1">
    <citation type="submission" date="2024-11" db="EMBL/GenBank/DDBJ databases">
        <title>Adaptive evolution of stress response genes in parasites aligns with host niche diversity.</title>
        <authorList>
            <person name="Hahn C."/>
            <person name="Resl P."/>
        </authorList>
    </citation>
    <scope>NUCLEOTIDE SEQUENCE [LARGE SCALE GENOMIC DNA]</scope>
    <source>
        <strain evidence="1">EGGRZ-B1_66</strain>
        <tissue evidence="1">Body</tissue>
    </source>
</reference>
<accession>A0ABD2QBH6</accession>
<evidence type="ECO:0000313" key="2">
    <source>
        <dbReference type="Proteomes" id="UP001626550"/>
    </source>
</evidence>
<protein>
    <submittedName>
        <fullName evidence="1">Uncharacterized protein</fullName>
    </submittedName>
</protein>
<evidence type="ECO:0000313" key="1">
    <source>
        <dbReference type="EMBL" id="KAL3316874.1"/>
    </source>
</evidence>
<comment type="caution">
    <text evidence="1">The sequence shown here is derived from an EMBL/GenBank/DDBJ whole genome shotgun (WGS) entry which is preliminary data.</text>
</comment>
<keyword evidence="2" id="KW-1185">Reference proteome</keyword>
<gene>
    <name evidence="1" type="ORF">Ciccas_004472</name>
</gene>
<organism evidence="1 2">
    <name type="scientific">Cichlidogyrus casuarinus</name>
    <dbReference type="NCBI Taxonomy" id="1844966"/>
    <lineage>
        <taxon>Eukaryota</taxon>
        <taxon>Metazoa</taxon>
        <taxon>Spiralia</taxon>
        <taxon>Lophotrochozoa</taxon>
        <taxon>Platyhelminthes</taxon>
        <taxon>Monogenea</taxon>
        <taxon>Monopisthocotylea</taxon>
        <taxon>Dactylogyridea</taxon>
        <taxon>Ancyrocephalidae</taxon>
        <taxon>Cichlidogyrus</taxon>
    </lineage>
</organism>
<name>A0ABD2QBH6_9PLAT</name>
<dbReference type="Proteomes" id="UP001626550">
    <property type="component" value="Unassembled WGS sequence"/>
</dbReference>
<proteinExistence type="predicted"/>
<sequence length="136" mass="15253">MLLVTLGFSGIVQTSLMERFIKEQTSLRTVQGYSEPVCRHVDTSWNVGFSFKALVQQGATYSPCMRFNKKLARELTDVQRALDKKFSLFSCYSFFLPDPAVAYDWTEEAVTRAIIGFVQAHSTLGATILSTVPVQD</sequence>